<keyword evidence="2" id="KW-0560">Oxidoreductase</keyword>
<dbReference type="PANTHER" id="PTHR11709">
    <property type="entry name" value="MULTI-COPPER OXIDASE"/>
    <property type="match status" value="1"/>
</dbReference>
<dbReference type="SUPFAM" id="SSF49503">
    <property type="entry name" value="Cupredoxins"/>
    <property type="match status" value="3"/>
</dbReference>
<dbReference type="Proteomes" id="UP001597176">
    <property type="component" value="Unassembled WGS sequence"/>
</dbReference>
<proteinExistence type="predicted"/>
<dbReference type="CDD" id="cd13853">
    <property type="entry name" value="CuRO_1_Tth-MCO_like"/>
    <property type="match status" value="1"/>
</dbReference>
<comment type="caution">
    <text evidence="5">The sequence shown here is derived from an EMBL/GenBank/DDBJ whole genome shotgun (WGS) entry which is preliminary data.</text>
</comment>
<reference evidence="6" key="1">
    <citation type="journal article" date="2019" name="Int. J. Syst. Evol. Microbiol.">
        <title>The Global Catalogue of Microorganisms (GCM) 10K type strain sequencing project: providing services to taxonomists for standard genome sequencing and annotation.</title>
        <authorList>
            <consortium name="The Broad Institute Genomics Platform"/>
            <consortium name="The Broad Institute Genome Sequencing Center for Infectious Disease"/>
            <person name="Wu L."/>
            <person name="Ma J."/>
        </authorList>
    </citation>
    <scope>NUCLEOTIDE SEQUENCE [LARGE SCALE GENOMIC DNA]</scope>
    <source>
        <strain evidence="6">CCUG 56108</strain>
    </source>
</reference>
<keyword evidence="1" id="KW-0479">Metal-binding</keyword>
<keyword evidence="6" id="KW-1185">Reference proteome</keyword>
<dbReference type="EMBL" id="JBHTND010000027">
    <property type="protein sequence ID" value="MFD1303354.1"/>
    <property type="molecule type" value="Genomic_DNA"/>
</dbReference>
<protein>
    <submittedName>
        <fullName evidence="5">Multicopper oxidase domain-containing protein</fullName>
    </submittedName>
</protein>
<dbReference type="Pfam" id="PF07731">
    <property type="entry name" value="Cu-oxidase_2"/>
    <property type="match status" value="1"/>
</dbReference>
<feature type="domain" description="Plastocyanin-like" evidence="4">
    <location>
        <begin position="157"/>
        <end position="228"/>
    </location>
</feature>
<dbReference type="InterPro" id="IPR011706">
    <property type="entry name" value="Cu-oxidase_C"/>
</dbReference>
<gene>
    <name evidence="5" type="ORF">ACFQ4G_17415</name>
</gene>
<sequence>MIQAPASSHWQTEPLRALIAALVVASAAMICMITRVAAQGPGITSPEFREPVTLATKDGVLEVRLTARQGRVALDTAAKPVENFLLFDYELIRGTGSNGAKDGKGLFPAPTLQVYPGERLIVHLDNALSGLTIADYFSPQYTAKGGDVPLYPMQLRDSPLNLHVHGVHISPKGNSDNVMLYIPAGMSNTYTYDVPRDMPQGAYWYHSHLHSLTSPQAYMGLAGLLAIGRTDGNLPAVTQNRIPIRNMLLQYNFVFDRGGPAPQLNNANWPQYVSTIVPPKADELAKGTYRPILAPVNFAAAPAGSKFPTGWYSGPLSIRNDRGLLQAIPSNLQRFTASDGRTALDLPANPALPDRERDVQFTVNGQFQPMIRSKAGQTEIWVLANISDFAYINVQLTETATGRHPQIAIVGHDGNPAGEVHYPPTENGTQLLIPPASRFAIAVTLPTEGDLVLEMPPRGGGARTISQPGILYTSNGTSNPTAVLGSLSVQPSAVSYVDGFFAFPTQKLATASPASTGGTTIAFAEGQKLGAYTSFVDLTDATPDVTRKILISGGFLNDKATVSDPKSFVYAFDAAAFPNMPLIQPRLGSVEEWRFVNHNNDEHPIHVHVNDFQVIDYYDPTTGLRTGPDRFGVDNANAPAPTMQIDESVIEPGILTIRSRFDTYDGLFVMHCHRLNHEDNGLMALINVIPAISSYAVVVPGTSGRPTEVRVLDGADNRLMATLTPFPGYEGSLSVAMGDIDGNGVLDLLVGSGQGLAPEVIVYSGEARPGKTAFATELTRFPVFEPAARGGISVAATQVDGTTADNIVVGSGPGAQSAVRVYGTALPTPGTAPKLFASFSPYPSDTAGVSLATGFVDFSTGRNSIVTAPGPGTPTEVKVFAFPLLKPIAGATPAGHADMHGASIDTPVNTARFSPFGPAYKGGVSLATGWLAGALGGAKRIVVGQLAGDGTVKVFSSGSALDGGPDMYLHSPTEHGHGAHFREIASLSPFGTSGAVHVAATSTTMGANLLVGGAGTSGTDARVLKFEFVRSGTDASRLEARALGEAVSLSGAPAVILGGD</sequence>
<dbReference type="Gene3D" id="2.60.40.420">
    <property type="entry name" value="Cupredoxins - blue copper proteins"/>
    <property type="match status" value="3"/>
</dbReference>
<evidence type="ECO:0000313" key="6">
    <source>
        <dbReference type="Proteomes" id="UP001597176"/>
    </source>
</evidence>
<dbReference type="PANTHER" id="PTHR11709:SF518">
    <property type="entry name" value="MULTICOPPER OXIDASE"/>
    <property type="match status" value="1"/>
</dbReference>
<name>A0ABW3X402_9HYPH</name>
<evidence type="ECO:0000256" key="1">
    <source>
        <dbReference type="ARBA" id="ARBA00022723"/>
    </source>
</evidence>
<dbReference type="Gene3D" id="2.130.10.130">
    <property type="entry name" value="Integrin alpha, N-terminal"/>
    <property type="match status" value="1"/>
</dbReference>
<evidence type="ECO:0000256" key="2">
    <source>
        <dbReference type="ARBA" id="ARBA00023002"/>
    </source>
</evidence>
<evidence type="ECO:0000259" key="3">
    <source>
        <dbReference type="Pfam" id="PF07731"/>
    </source>
</evidence>
<accession>A0ABW3X402</accession>
<feature type="domain" description="Plastocyanin-like" evidence="3">
    <location>
        <begin position="573"/>
        <end position="688"/>
    </location>
</feature>
<dbReference type="InterPro" id="IPR002355">
    <property type="entry name" value="Cu_oxidase_Cu_BS"/>
</dbReference>
<evidence type="ECO:0000259" key="4">
    <source>
        <dbReference type="Pfam" id="PF07732"/>
    </source>
</evidence>
<dbReference type="InterPro" id="IPR028994">
    <property type="entry name" value="Integrin_alpha_N"/>
</dbReference>
<organism evidence="5 6">
    <name type="scientific">Methylobacterium marchantiae</name>
    <dbReference type="NCBI Taxonomy" id="600331"/>
    <lineage>
        <taxon>Bacteria</taxon>
        <taxon>Pseudomonadati</taxon>
        <taxon>Pseudomonadota</taxon>
        <taxon>Alphaproteobacteria</taxon>
        <taxon>Hyphomicrobiales</taxon>
        <taxon>Methylobacteriaceae</taxon>
        <taxon>Methylobacterium</taxon>
    </lineage>
</organism>
<dbReference type="PROSITE" id="PS00080">
    <property type="entry name" value="MULTICOPPER_OXIDASE2"/>
    <property type="match status" value="1"/>
</dbReference>
<dbReference type="Pfam" id="PF07732">
    <property type="entry name" value="Cu-oxidase_3"/>
    <property type="match status" value="1"/>
</dbReference>
<dbReference type="RefSeq" id="WP_238208901.1">
    <property type="nucleotide sequence ID" value="NZ_JBHTND010000027.1"/>
</dbReference>
<dbReference type="InterPro" id="IPR008972">
    <property type="entry name" value="Cupredoxin"/>
</dbReference>
<dbReference type="InterPro" id="IPR045087">
    <property type="entry name" value="Cu-oxidase_fam"/>
</dbReference>
<dbReference type="InterPro" id="IPR011707">
    <property type="entry name" value="Cu-oxidase-like_N"/>
</dbReference>
<dbReference type="SUPFAM" id="SSF69318">
    <property type="entry name" value="Integrin alpha N-terminal domain"/>
    <property type="match status" value="1"/>
</dbReference>
<evidence type="ECO:0000313" key="5">
    <source>
        <dbReference type="EMBL" id="MFD1303354.1"/>
    </source>
</evidence>